<feature type="compositionally biased region" description="Basic residues" evidence="1">
    <location>
        <begin position="58"/>
        <end position="69"/>
    </location>
</feature>
<gene>
    <name evidence="2" type="ORF">Dsin_029112</name>
</gene>
<name>A0AAE0DV66_9ROSI</name>
<evidence type="ECO:0000313" key="2">
    <source>
        <dbReference type="EMBL" id="KAK3189551.1"/>
    </source>
</evidence>
<keyword evidence="3" id="KW-1185">Reference proteome</keyword>
<sequence length="199" mass="22645">MVEEEQIAHGGELIHGIRPGESQKPKDNGPKGNPKGGQKKNSGRGKEGRKDDDQKGNRTFKRQFHRKNGHQTSKCYQLRDYIKKLIREGHLKDMVLKEGDDRQNDPTKVDQDKKRPVQGEVQKPELSIPFLKKLKQGWDPIIFSEADAHGLEVKVNDGILVSVCIGHLEVRRVLIDKWSSVDILSVEVFDQLGLQRKDL</sequence>
<dbReference type="Proteomes" id="UP001281410">
    <property type="component" value="Unassembled WGS sequence"/>
</dbReference>
<accession>A0AAE0DV66</accession>
<protein>
    <submittedName>
        <fullName evidence="2">Uncharacterized protein</fullName>
    </submittedName>
</protein>
<evidence type="ECO:0000256" key="1">
    <source>
        <dbReference type="SAM" id="MobiDB-lite"/>
    </source>
</evidence>
<evidence type="ECO:0000313" key="3">
    <source>
        <dbReference type="Proteomes" id="UP001281410"/>
    </source>
</evidence>
<feature type="region of interest" description="Disordered" evidence="1">
    <location>
        <begin position="95"/>
        <end position="120"/>
    </location>
</feature>
<comment type="caution">
    <text evidence="2">The sequence shown here is derived from an EMBL/GenBank/DDBJ whole genome shotgun (WGS) entry which is preliminary data.</text>
</comment>
<feature type="compositionally biased region" description="Basic and acidic residues" evidence="1">
    <location>
        <begin position="95"/>
        <end position="117"/>
    </location>
</feature>
<feature type="region of interest" description="Disordered" evidence="1">
    <location>
        <begin position="1"/>
        <end position="72"/>
    </location>
</feature>
<proteinExistence type="predicted"/>
<dbReference type="AlphaFoldDB" id="A0AAE0DV66"/>
<dbReference type="EMBL" id="JANJYJ010000009">
    <property type="protein sequence ID" value="KAK3189551.1"/>
    <property type="molecule type" value="Genomic_DNA"/>
</dbReference>
<reference evidence="2" key="1">
    <citation type="journal article" date="2023" name="Plant J.">
        <title>Genome sequences and population genomics provide insights into the demographic history, inbreeding, and mutation load of two 'living fossil' tree species of Dipteronia.</title>
        <authorList>
            <person name="Feng Y."/>
            <person name="Comes H.P."/>
            <person name="Chen J."/>
            <person name="Zhu S."/>
            <person name="Lu R."/>
            <person name="Zhang X."/>
            <person name="Li P."/>
            <person name="Qiu J."/>
            <person name="Olsen K.M."/>
            <person name="Qiu Y."/>
        </authorList>
    </citation>
    <scope>NUCLEOTIDE SEQUENCE</scope>
    <source>
        <strain evidence="2">NBL</strain>
    </source>
</reference>
<organism evidence="2 3">
    <name type="scientific">Dipteronia sinensis</name>
    <dbReference type="NCBI Taxonomy" id="43782"/>
    <lineage>
        <taxon>Eukaryota</taxon>
        <taxon>Viridiplantae</taxon>
        <taxon>Streptophyta</taxon>
        <taxon>Embryophyta</taxon>
        <taxon>Tracheophyta</taxon>
        <taxon>Spermatophyta</taxon>
        <taxon>Magnoliopsida</taxon>
        <taxon>eudicotyledons</taxon>
        <taxon>Gunneridae</taxon>
        <taxon>Pentapetalae</taxon>
        <taxon>rosids</taxon>
        <taxon>malvids</taxon>
        <taxon>Sapindales</taxon>
        <taxon>Sapindaceae</taxon>
        <taxon>Hippocastanoideae</taxon>
        <taxon>Acereae</taxon>
        <taxon>Dipteronia</taxon>
    </lineage>
</organism>
<feature type="compositionally biased region" description="Basic and acidic residues" evidence="1">
    <location>
        <begin position="44"/>
        <end position="56"/>
    </location>
</feature>